<feature type="region of interest" description="Disordered" evidence="1">
    <location>
        <begin position="46"/>
        <end position="79"/>
    </location>
</feature>
<protein>
    <submittedName>
        <fullName evidence="2">SDR family NAD(P)-dependent oxidoreductase</fullName>
    </submittedName>
</protein>
<dbReference type="SUPFAM" id="SSF51735">
    <property type="entry name" value="NAD(P)-binding Rossmann-fold domains"/>
    <property type="match status" value="1"/>
</dbReference>
<reference evidence="2 3" key="1">
    <citation type="submission" date="2019-03" db="EMBL/GenBank/DDBJ databases">
        <title>Draft genome sequences of novel Actinobacteria.</title>
        <authorList>
            <person name="Sahin N."/>
            <person name="Ay H."/>
            <person name="Saygin H."/>
        </authorList>
    </citation>
    <scope>NUCLEOTIDE SEQUENCE [LARGE SCALE GENOMIC DNA]</scope>
    <source>
        <strain evidence="2 3">KC712</strain>
    </source>
</reference>
<comment type="caution">
    <text evidence="2">The sequence shown here is derived from an EMBL/GenBank/DDBJ whole genome shotgun (WGS) entry which is preliminary data.</text>
</comment>
<dbReference type="Proteomes" id="UP000294543">
    <property type="component" value="Unassembled WGS sequence"/>
</dbReference>
<name>A0A4R4WVC3_9ACTN</name>
<dbReference type="OrthoDB" id="3691025at2"/>
<gene>
    <name evidence="2" type="ORF">E1294_14160</name>
</gene>
<accession>A0A4R4WVC3</accession>
<dbReference type="AlphaFoldDB" id="A0A4R4WVC3"/>
<dbReference type="InterPro" id="IPR002347">
    <property type="entry name" value="SDR_fam"/>
</dbReference>
<dbReference type="PRINTS" id="PR00081">
    <property type="entry name" value="GDHRDH"/>
</dbReference>
<feature type="compositionally biased region" description="Basic and acidic residues" evidence="1">
    <location>
        <begin position="46"/>
        <end position="62"/>
    </location>
</feature>
<evidence type="ECO:0000313" key="2">
    <source>
        <dbReference type="EMBL" id="TDD21630.1"/>
    </source>
</evidence>
<dbReference type="InterPro" id="IPR036291">
    <property type="entry name" value="NAD(P)-bd_dom_sf"/>
</dbReference>
<evidence type="ECO:0000256" key="1">
    <source>
        <dbReference type="SAM" id="MobiDB-lite"/>
    </source>
</evidence>
<evidence type="ECO:0000313" key="3">
    <source>
        <dbReference type="Proteomes" id="UP000294543"/>
    </source>
</evidence>
<dbReference type="Pfam" id="PF00106">
    <property type="entry name" value="adh_short"/>
    <property type="match status" value="1"/>
</dbReference>
<keyword evidence="3" id="KW-1185">Reference proteome</keyword>
<organism evidence="2 3">
    <name type="scientific">Nonomuraea diastatica</name>
    <dbReference type="NCBI Taxonomy" id="1848329"/>
    <lineage>
        <taxon>Bacteria</taxon>
        <taxon>Bacillati</taxon>
        <taxon>Actinomycetota</taxon>
        <taxon>Actinomycetes</taxon>
        <taxon>Streptosporangiales</taxon>
        <taxon>Streptosporangiaceae</taxon>
        <taxon>Nonomuraea</taxon>
    </lineage>
</organism>
<sequence length="79" mass="8370">MLSRGEPSHIVNTASVAGLGVFPGRSASYGYTASKAAVIALTETLHHGLRDERRPDRGERAPPRSGGHRRHDQQPGSGA</sequence>
<dbReference type="Gene3D" id="3.40.50.720">
    <property type="entry name" value="NAD(P)-binding Rossmann-like Domain"/>
    <property type="match status" value="1"/>
</dbReference>
<proteinExistence type="predicted"/>
<dbReference type="EMBL" id="SMKP01000033">
    <property type="protein sequence ID" value="TDD21630.1"/>
    <property type="molecule type" value="Genomic_DNA"/>
</dbReference>